<dbReference type="OrthoDB" id="10308222at2759"/>
<evidence type="ECO:0000313" key="1">
    <source>
        <dbReference type="EMBL" id="CAF1364744.1"/>
    </source>
</evidence>
<protein>
    <submittedName>
        <fullName evidence="1">Uncharacterized protein</fullName>
    </submittedName>
</protein>
<dbReference type="Proteomes" id="UP000663852">
    <property type="component" value="Unassembled WGS sequence"/>
</dbReference>
<dbReference type="AlphaFoldDB" id="A0A815IE37"/>
<reference evidence="1" key="1">
    <citation type="submission" date="2021-02" db="EMBL/GenBank/DDBJ databases">
        <authorList>
            <person name="Nowell W R."/>
        </authorList>
    </citation>
    <scope>NUCLEOTIDE SEQUENCE</scope>
</reference>
<sequence length="339" mass="36918">MKCLVIIGKNNDLIKNTDCRDAKTWPFLSSSIWNTPIGSNARFHDPGIFRSPFPLPNSFFSDDDYFIVTNSNDPLTPWFNQGWWGNPGANLIVTEFGNNNAAALLQPDNHSIINTQPLYRCTPGSPVLSLLKSDILGKDDIISGNGTWGAHGGSGLSSIGGTIRLGELLPNSSPIRHALKLQLYAKQYYYNQRPGFIWPALNCDGYAFDPTDPYHYGGNDIYLSPGSLLAIPSNISVNVTTLPGQKLLFVLKYYGGYLCDDTYANRGTISTEHGVTDEFQNVYGYSFNSGSTGPGAAWYNDLLALFQSLRVVINNSNTTIGGGGTPLQPPPPPICPVNI</sequence>
<accession>A0A815IE37</accession>
<dbReference type="EMBL" id="CAJNOJ010000279">
    <property type="protein sequence ID" value="CAF1364744.1"/>
    <property type="molecule type" value="Genomic_DNA"/>
</dbReference>
<gene>
    <name evidence="1" type="ORF">EDS130_LOCUS34029</name>
</gene>
<evidence type="ECO:0000313" key="2">
    <source>
        <dbReference type="Proteomes" id="UP000663852"/>
    </source>
</evidence>
<name>A0A815IE37_ADIRI</name>
<organism evidence="1 2">
    <name type="scientific">Adineta ricciae</name>
    <name type="common">Rotifer</name>
    <dbReference type="NCBI Taxonomy" id="249248"/>
    <lineage>
        <taxon>Eukaryota</taxon>
        <taxon>Metazoa</taxon>
        <taxon>Spiralia</taxon>
        <taxon>Gnathifera</taxon>
        <taxon>Rotifera</taxon>
        <taxon>Eurotatoria</taxon>
        <taxon>Bdelloidea</taxon>
        <taxon>Adinetida</taxon>
        <taxon>Adinetidae</taxon>
        <taxon>Adineta</taxon>
    </lineage>
</organism>
<comment type="caution">
    <text evidence="1">The sequence shown here is derived from an EMBL/GenBank/DDBJ whole genome shotgun (WGS) entry which is preliminary data.</text>
</comment>
<proteinExistence type="predicted"/>